<dbReference type="Gramene" id="ERN13002">
    <property type="protein sequence ID" value="ERN13002"/>
    <property type="gene ID" value="AMTR_s00040p00083770"/>
</dbReference>
<name>W1PSJ1_AMBTC</name>
<dbReference type="Proteomes" id="UP000017836">
    <property type="component" value="Unassembled WGS sequence"/>
</dbReference>
<dbReference type="AlphaFoldDB" id="W1PSJ1"/>
<evidence type="ECO:0008006" key="3">
    <source>
        <dbReference type="Google" id="ProtNLM"/>
    </source>
</evidence>
<keyword evidence="2" id="KW-1185">Reference proteome</keyword>
<dbReference type="EMBL" id="KI392591">
    <property type="protein sequence ID" value="ERN13002.1"/>
    <property type="molecule type" value="Genomic_DNA"/>
</dbReference>
<dbReference type="STRING" id="13333.W1PSJ1"/>
<evidence type="ECO:0000313" key="2">
    <source>
        <dbReference type="Proteomes" id="UP000017836"/>
    </source>
</evidence>
<proteinExistence type="predicted"/>
<accession>W1PSJ1</accession>
<dbReference type="HOGENOM" id="CLU_2389139_0_0_1"/>
<evidence type="ECO:0000313" key="1">
    <source>
        <dbReference type="EMBL" id="ERN13002.1"/>
    </source>
</evidence>
<gene>
    <name evidence="1" type="ORF">AMTR_s00040p00083770</name>
</gene>
<sequence length="94" mass="10420">MALFSASISATLSPLQPSLLSNRKAFSSSNFVRLSWGSGLGKPLLRLKRGSSRFLYSQRPPVIKVEAKKQKFSSLDDLLANSDKPVLVDFYATW</sequence>
<dbReference type="eggNOG" id="ENOG502SXMS">
    <property type="taxonomic scope" value="Eukaryota"/>
</dbReference>
<reference evidence="2" key="1">
    <citation type="journal article" date="2013" name="Science">
        <title>The Amborella genome and the evolution of flowering plants.</title>
        <authorList>
            <consortium name="Amborella Genome Project"/>
        </authorList>
    </citation>
    <scope>NUCLEOTIDE SEQUENCE [LARGE SCALE GENOMIC DNA]</scope>
</reference>
<organism evidence="1 2">
    <name type="scientific">Amborella trichopoda</name>
    <dbReference type="NCBI Taxonomy" id="13333"/>
    <lineage>
        <taxon>Eukaryota</taxon>
        <taxon>Viridiplantae</taxon>
        <taxon>Streptophyta</taxon>
        <taxon>Embryophyta</taxon>
        <taxon>Tracheophyta</taxon>
        <taxon>Spermatophyta</taxon>
        <taxon>Magnoliopsida</taxon>
        <taxon>Amborellales</taxon>
        <taxon>Amborellaceae</taxon>
        <taxon>Amborella</taxon>
    </lineage>
</organism>
<protein>
    <recommendedName>
        <fullName evidence="3">Thioredoxin domain-containing protein</fullName>
    </recommendedName>
</protein>